<organism evidence="2 3">
    <name type="scientific">Trichoderma citrinoviride</name>
    <dbReference type="NCBI Taxonomy" id="58853"/>
    <lineage>
        <taxon>Eukaryota</taxon>
        <taxon>Fungi</taxon>
        <taxon>Dikarya</taxon>
        <taxon>Ascomycota</taxon>
        <taxon>Pezizomycotina</taxon>
        <taxon>Sordariomycetes</taxon>
        <taxon>Hypocreomycetidae</taxon>
        <taxon>Hypocreales</taxon>
        <taxon>Hypocreaceae</taxon>
        <taxon>Trichoderma</taxon>
    </lineage>
</organism>
<protein>
    <submittedName>
        <fullName evidence="2">Uncharacterized protein</fullName>
    </submittedName>
</protein>
<dbReference type="Proteomes" id="UP000241546">
    <property type="component" value="Unassembled WGS sequence"/>
</dbReference>
<keyword evidence="3" id="KW-1185">Reference proteome</keyword>
<sequence length="140" mass="15599">MEKLRSQWQDDRLQRLSTGQRRLTFKGWLDHTGKAEKFAFLENLSKEITALLKENDYSLFDIPEGSSQQQQQQQPQRQPNTLSGAIQPASPAEPQSPVDVTMSNAGDDGGEATHTHENPNTLDGDVSAEEDFHSLPPSPK</sequence>
<reference evidence="3" key="1">
    <citation type="submission" date="2016-07" db="EMBL/GenBank/DDBJ databases">
        <title>Multiple horizontal gene transfer events from other fungi enriched the ability of initially mycotrophic Trichoderma (Ascomycota) to feed on dead plant biomass.</title>
        <authorList>
            <consortium name="DOE Joint Genome Institute"/>
            <person name="Atanasova L."/>
            <person name="Chenthamara K."/>
            <person name="Zhang J."/>
            <person name="Grujic M."/>
            <person name="Henrissat B."/>
            <person name="Kuo A."/>
            <person name="Aerts A."/>
            <person name="Salamov A."/>
            <person name="Lipzen A."/>
            <person name="Labutti K."/>
            <person name="Barry K."/>
            <person name="Miao Y."/>
            <person name="Rahimi M.J."/>
            <person name="Shen Q."/>
            <person name="Grigoriev I.V."/>
            <person name="Kubicek C.P."/>
            <person name="Druzhinina I.S."/>
        </authorList>
    </citation>
    <scope>NUCLEOTIDE SEQUENCE [LARGE SCALE GENOMIC DNA]</scope>
    <source>
        <strain evidence="3">TUCIM 6016</strain>
    </source>
</reference>
<proteinExistence type="predicted"/>
<accession>A0A2T4BFA0</accession>
<name>A0A2T4BFA0_9HYPO</name>
<feature type="region of interest" description="Disordered" evidence="1">
    <location>
        <begin position="61"/>
        <end position="140"/>
    </location>
</feature>
<dbReference type="AlphaFoldDB" id="A0A2T4BFA0"/>
<evidence type="ECO:0000256" key="1">
    <source>
        <dbReference type="SAM" id="MobiDB-lite"/>
    </source>
</evidence>
<gene>
    <name evidence="2" type="ORF">BBK36DRAFT_1157691</name>
</gene>
<dbReference type="EMBL" id="KZ680210">
    <property type="protein sequence ID" value="PTB68013.1"/>
    <property type="molecule type" value="Genomic_DNA"/>
</dbReference>
<dbReference type="GeneID" id="36602147"/>
<feature type="compositionally biased region" description="Low complexity" evidence="1">
    <location>
        <begin position="68"/>
        <end position="79"/>
    </location>
</feature>
<dbReference type="RefSeq" id="XP_024751333.1">
    <property type="nucleotide sequence ID" value="XM_024894029.1"/>
</dbReference>
<evidence type="ECO:0000313" key="3">
    <source>
        <dbReference type="Proteomes" id="UP000241546"/>
    </source>
</evidence>
<evidence type="ECO:0000313" key="2">
    <source>
        <dbReference type="EMBL" id="PTB68013.1"/>
    </source>
</evidence>